<reference evidence="1 2" key="1">
    <citation type="submission" date="2020-11" db="EMBL/GenBank/DDBJ databases">
        <title>Indigenous Rhizobia Nodulating Common beans in Western Kenya.</title>
        <authorList>
            <person name="Wekesa C.S."/>
            <person name="Oelmueller R."/>
            <person name="Furch A.C."/>
        </authorList>
    </citation>
    <scope>NUCLEOTIDE SEQUENCE [LARGE SCALE GENOMIC DNA]</scope>
    <source>
        <strain evidence="2">BS3</strain>
    </source>
</reference>
<dbReference type="AlphaFoldDB" id="A0A7X6F1F0"/>
<evidence type="ECO:0000313" key="2">
    <source>
        <dbReference type="Proteomes" id="UP000540266"/>
    </source>
</evidence>
<dbReference type="Proteomes" id="UP000540266">
    <property type="component" value="Chromosome"/>
</dbReference>
<protein>
    <submittedName>
        <fullName evidence="1">Uncharacterized protein</fullName>
    </submittedName>
</protein>
<accession>A0A7X6F1F0</accession>
<dbReference type="RefSeq" id="WP_167860686.1">
    <property type="nucleotide sequence ID" value="NZ_CP013522.1"/>
</dbReference>
<gene>
    <name evidence="1" type="ORF">HER27_017840</name>
</gene>
<dbReference type="EMBL" id="CP064931">
    <property type="protein sequence ID" value="QPK11204.1"/>
    <property type="molecule type" value="Genomic_DNA"/>
</dbReference>
<sequence length="65" mass="7270">MEEQAAIVTAAIIERRIFFKTEYPSTIELTPLQAAGLKSVKKWRKSAVTVHGMLQYVTFVSALIS</sequence>
<evidence type="ECO:0000313" key="1">
    <source>
        <dbReference type="EMBL" id="QPK11204.1"/>
    </source>
</evidence>
<name>A0A7X6F1F0_9HYPH</name>
<proteinExistence type="predicted"/>
<organism evidence="1 2">
    <name type="scientific">Rhizobium phaseoli</name>
    <dbReference type="NCBI Taxonomy" id="396"/>
    <lineage>
        <taxon>Bacteria</taxon>
        <taxon>Pseudomonadati</taxon>
        <taxon>Pseudomonadota</taxon>
        <taxon>Alphaproteobacteria</taxon>
        <taxon>Hyphomicrobiales</taxon>
        <taxon>Rhizobiaceae</taxon>
        <taxon>Rhizobium/Agrobacterium group</taxon>
        <taxon>Rhizobium</taxon>
    </lineage>
</organism>